<keyword evidence="5" id="KW-0418">Kinase</keyword>
<dbReference type="EMBL" id="JBHLZN010000001">
    <property type="protein sequence ID" value="MFB9885345.1"/>
    <property type="molecule type" value="Genomic_DNA"/>
</dbReference>
<dbReference type="InterPro" id="IPR036890">
    <property type="entry name" value="HATPase_C_sf"/>
</dbReference>
<dbReference type="SUPFAM" id="SSF55781">
    <property type="entry name" value="GAF domain-like"/>
    <property type="match status" value="1"/>
</dbReference>
<dbReference type="Gene3D" id="3.30.450.40">
    <property type="match status" value="1"/>
</dbReference>
<evidence type="ECO:0000256" key="6">
    <source>
        <dbReference type="ARBA" id="ARBA00023136"/>
    </source>
</evidence>
<dbReference type="Gene3D" id="3.30.565.10">
    <property type="entry name" value="Histidine kinase-like ATPase, C-terminal domain"/>
    <property type="match status" value="1"/>
</dbReference>
<dbReference type="EC" id="2.7.13.3" evidence="2"/>
<sequence length="548" mass="61381">MSASSLGKGLIQALEQHAPGIFYLKDANLRFTHVSHNFLQLLGLEKEQVLGQSARSIFAELADPIESNEFSVLHGLKLTTEETYPHPHPHQAPLTFWVEKFPLLDEQQNLLGICTIGHDISEAKQMQHASRELIGGLTRRYGEAFLQHCSQSLQRLLNADYLMIARLNGEAQAVPIINLGPEGKALPLQPYALHDTPCAQTGQGYICVHQRSVADLYPRDLMLAELGIQAYIGTPLRNEQRQVMGIIVAMFKQPLQDPQFARSLFELFADRIASEIERGDAEQALLQANEALEQRVRERTRELEFLNKELESFAYSASHDLRTPLRALDGFSHALLEDYSGQLDGLGTLYLQRMRLAAQQMSRLLDGLLELSRVSRHPLQQQEVNLSDIAEEICSQLRLSEPQRRVNVEIQPTMTSMGDPRLLYSMLQNLIGNAWKYSRPRPEANIEIGQTADQVFYVRDNGIGMPADQINRIFAAFQRLHSQDEFEGSGIGLATVQRILQRHGGHIWAESQPDQGSTFYFILAGGKTSSTLAPLALDNARSSKTDAA</sequence>
<dbReference type="RefSeq" id="WP_051527696.1">
    <property type="nucleotide sequence ID" value="NZ_JBHLZN010000001.1"/>
</dbReference>
<dbReference type="PANTHER" id="PTHR42878">
    <property type="entry name" value="TWO-COMPONENT HISTIDINE KINASE"/>
    <property type="match status" value="1"/>
</dbReference>
<proteinExistence type="predicted"/>
<dbReference type="Gene3D" id="3.30.450.20">
    <property type="entry name" value="PAS domain"/>
    <property type="match status" value="1"/>
</dbReference>
<dbReference type="InterPro" id="IPR005467">
    <property type="entry name" value="His_kinase_dom"/>
</dbReference>
<keyword evidence="7" id="KW-0175">Coiled coil</keyword>
<evidence type="ECO:0000313" key="11">
    <source>
        <dbReference type="Proteomes" id="UP001589628"/>
    </source>
</evidence>
<dbReference type="SMART" id="SM00388">
    <property type="entry name" value="HisKA"/>
    <property type="match status" value="1"/>
</dbReference>
<dbReference type="InterPro" id="IPR000014">
    <property type="entry name" value="PAS"/>
</dbReference>
<evidence type="ECO:0000256" key="4">
    <source>
        <dbReference type="ARBA" id="ARBA00022679"/>
    </source>
</evidence>
<dbReference type="InterPro" id="IPR003661">
    <property type="entry name" value="HisK_dim/P_dom"/>
</dbReference>
<dbReference type="InterPro" id="IPR003594">
    <property type="entry name" value="HATPase_dom"/>
</dbReference>
<name>A0ABV5Z926_9GAMM</name>
<dbReference type="Proteomes" id="UP001589628">
    <property type="component" value="Unassembled WGS sequence"/>
</dbReference>
<keyword evidence="4" id="KW-0808">Transferase</keyword>
<dbReference type="CDD" id="cd00130">
    <property type="entry name" value="PAS"/>
    <property type="match status" value="1"/>
</dbReference>
<feature type="domain" description="Histidine kinase" evidence="8">
    <location>
        <begin position="316"/>
        <end position="527"/>
    </location>
</feature>
<comment type="caution">
    <text evidence="10">The sequence shown here is derived from an EMBL/GenBank/DDBJ whole genome shotgun (WGS) entry which is preliminary data.</text>
</comment>
<dbReference type="InterPro" id="IPR036097">
    <property type="entry name" value="HisK_dim/P_sf"/>
</dbReference>
<dbReference type="Gene3D" id="1.10.287.130">
    <property type="match status" value="1"/>
</dbReference>
<keyword evidence="11" id="KW-1185">Reference proteome</keyword>
<evidence type="ECO:0000256" key="1">
    <source>
        <dbReference type="ARBA" id="ARBA00000085"/>
    </source>
</evidence>
<dbReference type="SUPFAM" id="SSF47384">
    <property type="entry name" value="Homodimeric domain of signal transducing histidine kinase"/>
    <property type="match status" value="1"/>
</dbReference>
<gene>
    <name evidence="10" type="ORF">ACFFLH_02805</name>
</gene>
<dbReference type="InterPro" id="IPR013656">
    <property type="entry name" value="PAS_4"/>
</dbReference>
<accession>A0ABV5Z926</accession>
<dbReference type="InterPro" id="IPR004358">
    <property type="entry name" value="Sig_transdc_His_kin-like_C"/>
</dbReference>
<dbReference type="CDD" id="cd00082">
    <property type="entry name" value="HisKA"/>
    <property type="match status" value="1"/>
</dbReference>
<dbReference type="SMART" id="SM00065">
    <property type="entry name" value="GAF"/>
    <property type="match status" value="1"/>
</dbReference>
<evidence type="ECO:0000256" key="2">
    <source>
        <dbReference type="ARBA" id="ARBA00012438"/>
    </source>
</evidence>
<keyword evidence="6" id="KW-0472">Membrane</keyword>
<evidence type="ECO:0000256" key="3">
    <source>
        <dbReference type="ARBA" id="ARBA00022553"/>
    </source>
</evidence>
<evidence type="ECO:0000256" key="5">
    <source>
        <dbReference type="ARBA" id="ARBA00022777"/>
    </source>
</evidence>
<feature type="domain" description="PAS" evidence="9">
    <location>
        <begin position="10"/>
        <end position="64"/>
    </location>
</feature>
<dbReference type="PROSITE" id="PS50109">
    <property type="entry name" value="HIS_KIN"/>
    <property type="match status" value="1"/>
</dbReference>
<dbReference type="SUPFAM" id="SSF55785">
    <property type="entry name" value="PYP-like sensor domain (PAS domain)"/>
    <property type="match status" value="1"/>
</dbReference>
<evidence type="ECO:0000259" key="8">
    <source>
        <dbReference type="PROSITE" id="PS50109"/>
    </source>
</evidence>
<dbReference type="Pfam" id="PF01590">
    <property type="entry name" value="GAF"/>
    <property type="match status" value="1"/>
</dbReference>
<dbReference type="PROSITE" id="PS50112">
    <property type="entry name" value="PAS"/>
    <property type="match status" value="1"/>
</dbReference>
<feature type="coiled-coil region" evidence="7">
    <location>
        <begin position="282"/>
        <end position="309"/>
    </location>
</feature>
<dbReference type="InterPro" id="IPR003018">
    <property type="entry name" value="GAF"/>
</dbReference>
<dbReference type="Pfam" id="PF08448">
    <property type="entry name" value="PAS_4"/>
    <property type="match status" value="1"/>
</dbReference>
<dbReference type="NCBIfam" id="TIGR00229">
    <property type="entry name" value="sensory_box"/>
    <property type="match status" value="1"/>
</dbReference>
<reference evidence="10 11" key="1">
    <citation type="submission" date="2024-09" db="EMBL/GenBank/DDBJ databases">
        <authorList>
            <person name="Sun Q."/>
            <person name="Mori K."/>
        </authorList>
    </citation>
    <scope>NUCLEOTIDE SEQUENCE [LARGE SCALE GENOMIC DNA]</scope>
    <source>
        <strain evidence="10 11">ATCC 51285</strain>
    </source>
</reference>
<dbReference type="InterPro" id="IPR035965">
    <property type="entry name" value="PAS-like_dom_sf"/>
</dbReference>
<protein>
    <recommendedName>
        <fullName evidence="2">histidine kinase</fullName>
        <ecNumber evidence="2">2.7.13.3</ecNumber>
    </recommendedName>
</protein>
<dbReference type="SUPFAM" id="SSF55874">
    <property type="entry name" value="ATPase domain of HSP90 chaperone/DNA topoisomerase II/histidine kinase"/>
    <property type="match status" value="1"/>
</dbReference>
<dbReference type="Pfam" id="PF00512">
    <property type="entry name" value="HisKA"/>
    <property type="match status" value="1"/>
</dbReference>
<dbReference type="InterPro" id="IPR050351">
    <property type="entry name" value="BphY/WalK/GraS-like"/>
</dbReference>
<evidence type="ECO:0000313" key="10">
    <source>
        <dbReference type="EMBL" id="MFB9885345.1"/>
    </source>
</evidence>
<keyword evidence="10" id="KW-0547">Nucleotide-binding</keyword>
<evidence type="ECO:0000259" key="9">
    <source>
        <dbReference type="PROSITE" id="PS50112"/>
    </source>
</evidence>
<dbReference type="PRINTS" id="PR00344">
    <property type="entry name" value="BCTRLSENSOR"/>
</dbReference>
<dbReference type="Pfam" id="PF02518">
    <property type="entry name" value="HATPase_c"/>
    <property type="match status" value="1"/>
</dbReference>
<dbReference type="InterPro" id="IPR029016">
    <property type="entry name" value="GAF-like_dom_sf"/>
</dbReference>
<organism evidence="10 11">
    <name type="scientific">Balneatrix alpica</name>
    <dbReference type="NCBI Taxonomy" id="75684"/>
    <lineage>
        <taxon>Bacteria</taxon>
        <taxon>Pseudomonadati</taxon>
        <taxon>Pseudomonadota</taxon>
        <taxon>Gammaproteobacteria</taxon>
        <taxon>Oceanospirillales</taxon>
        <taxon>Balneatrichaceae</taxon>
        <taxon>Balneatrix</taxon>
    </lineage>
</organism>
<keyword evidence="3" id="KW-0597">Phosphoprotein</keyword>
<comment type="catalytic activity">
    <reaction evidence="1">
        <text>ATP + protein L-histidine = ADP + protein N-phospho-L-histidine.</text>
        <dbReference type="EC" id="2.7.13.3"/>
    </reaction>
</comment>
<dbReference type="PANTHER" id="PTHR42878:SF15">
    <property type="entry name" value="BACTERIOPHYTOCHROME"/>
    <property type="match status" value="1"/>
</dbReference>
<dbReference type="GO" id="GO:0005524">
    <property type="term" value="F:ATP binding"/>
    <property type="evidence" value="ECO:0007669"/>
    <property type="project" value="UniProtKB-KW"/>
</dbReference>
<keyword evidence="10" id="KW-0067">ATP-binding</keyword>
<dbReference type="SMART" id="SM00387">
    <property type="entry name" value="HATPase_c"/>
    <property type="match status" value="1"/>
</dbReference>
<evidence type="ECO:0000256" key="7">
    <source>
        <dbReference type="SAM" id="Coils"/>
    </source>
</evidence>